<reference evidence="2" key="1">
    <citation type="journal article" date="2012" name="Sci. Rep.">
        <title>Genomes of surface isolates of Alteromonas macleodii: the life of a widespread marine opportunistic copiotroph.</title>
        <authorList>
            <person name="Lopez-Perez M."/>
            <person name="Gonzaga A."/>
            <person name="Martin-Cuadrado A.B."/>
            <person name="Onyshchenko O."/>
            <person name="Ghavidel A."/>
            <person name="Ghai R."/>
            <person name="Rodriguez-Valera F."/>
        </authorList>
    </citation>
    <scope>NUCLEOTIDE SEQUENCE [LARGE SCALE GENOMIC DNA]</scope>
    <source>
        <strain evidence="2">English Channel 673</strain>
    </source>
</reference>
<protein>
    <submittedName>
        <fullName evidence="1">Uncharacterized protein</fullName>
    </submittedName>
</protein>
<dbReference type="KEGG" id="amg:AMEC673_08790"/>
<evidence type="ECO:0000313" key="2">
    <source>
        <dbReference type="Proteomes" id="UP000006296"/>
    </source>
</evidence>
<proteinExistence type="predicted"/>
<evidence type="ECO:0000313" key="1">
    <source>
        <dbReference type="EMBL" id="AFT74452.1"/>
    </source>
</evidence>
<dbReference type="EMBL" id="CP003844">
    <property type="protein sequence ID" value="AFT74452.1"/>
    <property type="molecule type" value="Genomic_DNA"/>
</dbReference>
<dbReference type="AlphaFoldDB" id="A0AB32ZY38"/>
<sequence length="965" mass="106581">MDRLFDINLSSANGWTDGQEWAECNPAQELESIYRRVFSTSEEDNPDYRIDPGDNFFIASASNNVRDWTPRTLPWTFDIPKGRDGNPLSFYFGLQVGEREIDENLFNHSPFMQKVSGDFIVLGANYHRFYGLKVKDSDPVLKLSKDNRGGEVHGALLINTPLINTQGYAMFDWILRKLTFINTFFKALDIPFSSSKVSTQDFEISGKGDIGIVIRAGHSEMEVIGGTITNENHEFSENETLLHGLELEQGDNAVVRYVETKGFSGNGFKFGCEVDVKGLISDHDGAGIEFLEESTARDCMVSWTRQLAGQSFAYYFHKDGELNNCGCNLDETGGLGVVVIGPNATVTINGGDYRAHLPLPFLSALGACTVRLNNVTLNGVLYNETIELTEGESWRGVKATVTPNVIPVYANKALSLPYMHIPAMADAIAVQGSERPFENVITLPSGARIAPTPDGSLRYIPAEAWLHLDPGEIGTDYFRYSTETLIYMHTFEILPSPEVSAKVVQPDGFGGSGWSKSGGNYYANGTSNPLTANYNFEADEVYQVSLKLVDKLSGSVTPKIGSELGQYSHSIEGTEVWLIRAPANATQVQITASGYKGNVQNIYVRKLLRTETPAVPTLAGSVSGATVDLHWKLPPVDRLKFRYTADIHVQNQQLDHDAQSGYYRKDASKRYLFENVWSEGKRKGISLYGAVSVEVDGFKCTGGYVGQSDTWQVGIQVDLYNPYAQIQQLGNLSIDLGLESNFANYQAQFGNSDPIVVNGAYSGEESYLYSAHIYNADLRNGSDAVTDLKKNTEVNNAYYQGACKMVRTHKHGKALMANSAFSQSYGTREVFSVQHSPAIIEIWNCSIDGIRCVNVPQLDNQKKDNSYFYEGRGTLQGKRGAIEVLKTYPTLDDLNRFAMTDMEFQYKSSGGASWYGLNFPDVELPGVIGAFKRSFSLSSGTYQIRCRCYNGALVGAWSNTISITV</sequence>
<accession>A0AB32ZY38</accession>
<name>A0AB32ZY38_ALTME</name>
<organism evidence="1 2">
    <name type="scientific">Alteromonas macleodii (strain English Channel 673)</name>
    <dbReference type="NCBI Taxonomy" id="1004788"/>
    <lineage>
        <taxon>Bacteria</taxon>
        <taxon>Pseudomonadati</taxon>
        <taxon>Pseudomonadota</taxon>
        <taxon>Gammaproteobacteria</taxon>
        <taxon>Alteromonadales</taxon>
        <taxon>Alteromonadaceae</taxon>
        <taxon>Alteromonas/Salinimonas group</taxon>
        <taxon>Alteromonas</taxon>
    </lineage>
</organism>
<dbReference type="RefSeq" id="WP_014976427.1">
    <property type="nucleotide sequence ID" value="NC_018678.1"/>
</dbReference>
<dbReference type="Proteomes" id="UP000006296">
    <property type="component" value="Chromosome"/>
</dbReference>
<gene>
    <name evidence="1" type="ordered locus">AMEC673_08790</name>
</gene>